<dbReference type="GO" id="GO:0016747">
    <property type="term" value="F:acyltransferase activity, transferring groups other than amino-acyl groups"/>
    <property type="evidence" value="ECO:0007669"/>
    <property type="project" value="InterPro"/>
</dbReference>
<dbReference type="InterPro" id="IPR016181">
    <property type="entry name" value="Acyl_CoA_acyltransferase"/>
</dbReference>
<dbReference type="SUPFAM" id="SSF55729">
    <property type="entry name" value="Acyl-CoA N-acyltransferases (Nat)"/>
    <property type="match status" value="1"/>
</dbReference>
<dbReference type="InterPro" id="IPR000182">
    <property type="entry name" value="GNAT_dom"/>
</dbReference>
<dbReference type="EMBL" id="JAGSOH010000078">
    <property type="protein sequence ID" value="MBR7829215.1"/>
    <property type="molecule type" value="Genomic_DNA"/>
</dbReference>
<sequence length="190" mass="20632">MTATLTIPGTATAPALTLRPWLPRDIPALVKAHADPAMQRWLLRHVDDADQARATLDEQAAQWAARTRFVFAVVENEAAAPASATPIASVSVRRIAKLPHAAEVGYWTAPEARSRNIATRAVEAAMRWSAAQWAADGEPITRFELIHSLGNDASCRVAQKLGFTLAHELPAFPPKFPDPGHLHVREWAGG</sequence>
<dbReference type="PANTHER" id="PTHR43792">
    <property type="entry name" value="GNAT FAMILY, PUTATIVE (AFU_ORTHOLOGUE AFUA_3G00765)-RELATED-RELATED"/>
    <property type="match status" value="1"/>
</dbReference>
<dbReference type="PANTHER" id="PTHR43792:SF16">
    <property type="entry name" value="N-ACETYLTRANSFERASE DOMAIN-CONTAINING PROTEIN"/>
    <property type="match status" value="1"/>
</dbReference>
<evidence type="ECO:0000313" key="3">
    <source>
        <dbReference type="Proteomes" id="UP000676325"/>
    </source>
</evidence>
<protein>
    <submittedName>
        <fullName evidence="2">GNAT family N-acetyltransferase</fullName>
    </submittedName>
</protein>
<dbReference type="RefSeq" id="WP_212520350.1">
    <property type="nucleotide sequence ID" value="NZ_JAGSOH010000078.1"/>
</dbReference>
<keyword evidence="3" id="KW-1185">Reference proteome</keyword>
<evidence type="ECO:0000313" key="2">
    <source>
        <dbReference type="EMBL" id="MBR7829215.1"/>
    </source>
</evidence>
<gene>
    <name evidence="2" type="ORF">KDK95_23105</name>
</gene>
<dbReference type="Proteomes" id="UP000676325">
    <property type="component" value="Unassembled WGS sequence"/>
</dbReference>
<proteinExistence type="predicted"/>
<accession>A0A941II39</accession>
<name>A0A941II39_9ACTN</name>
<evidence type="ECO:0000259" key="1">
    <source>
        <dbReference type="PROSITE" id="PS51186"/>
    </source>
</evidence>
<organism evidence="2 3">
    <name type="scientific">Actinospica acidithermotolerans</name>
    <dbReference type="NCBI Taxonomy" id="2828514"/>
    <lineage>
        <taxon>Bacteria</taxon>
        <taxon>Bacillati</taxon>
        <taxon>Actinomycetota</taxon>
        <taxon>Actinomycetes</taxon>
        <taxon>Catenulisporales</taxon>
        <taxon>Actinospicaceae</taxon>
        <taxon>Actinospica</taxon>
    </lineage>
</organism>
<dbReference type="Gene3D" id="3.40.630.30">
    <property type="match status" value="1"/>
</dbReference>
<comment type="caution">
    <text evidence="2">The sequence shown here is derived from an EMBL/GenBank/DDBJ whole genome shotgun (WGS) entry which is preliminary data.</text>
</comment>
<dbReference type="InterPro" id="IPR051531">
    <property type="entry name" value="N-acetyltransferase"/>
</dbReference>
<dbReference type="Pfam" id="PF13302">
    <property type="entry name" value="Acetyltransf_3"/>
    <property type="match status" value="1"/>
</dbReference>
<dbReference type="PROSITE" id="PS51186">
    <property type="entry name" value="GNAT"/>
    <property type="match status" value="1"/>
</dbReference>
<feature type="domain" description="N-acetyltransferase" evidence="1">
    <location>
        <begin position="16"/>
        <end position="189"/>
    </location>
</feature>
<reference evidence="2" key="1">
    <citation type="submission" date="2021-04" db="EMBL/GenBank/DDBJ databases">
        <title>Genome based classification of Actinospica acidithermotolerans sp. nov., an actinobacterium isolated from an Indonesian hot spring.</title>
        <authorList>
            <person name="Kusuma A.B."/>
            <person name="Putra K.E."/>
            <person name="Nafisah S."/>
            <person name="Loh J."/>
            <person name="Nouioui I."/>
            <person name="Goodfellow M."/>
        </authorList>
    </citation>
    <scope>NUCLEOTIDE SEQUENCE</scope>
    <source>
        <strain evidence="2">MGRD01-02</strain>
    </source>
</reference>
<dbReference type="AlphaFoldDB" id="A0A941II39"/>